<dbReference type="KEGG" id="spc:Sputcn32_2903"/>
<dbReference type="InterPro" id="IPR057271">
    <property type="entry name" value="YagK_YfjJ_C"/>
</dbReference>
<dbReference type="HOGENOM" id="CLU_1022689_0_0_6"/>
<protein>
    <recommendedName>
        <fullName evidence="1">YagK/YfjJ C-terminal domain-containing protein</fullName>
    </recommendedName>
</protein>
<dbReference type="eggNOG" id="COG1595">
    <property type="taxonomic scope" value="Bacteria"/>
</dbReference>
<dbReference type="Pfam" id="PF11726">
    <property type="entry name" value="YagK_YfjJ_C"/>
    <property type="match status" value="1"/>
</dbReference>
<gene>
    <name evidence="2" type="ordered locus">Sputcn32_2903</name>
</gene>
<evidence type="ECO:0000259" key="1">
    <source>
        <dbReference type="Pfam" id="PF11726"/>
    </source>
</evidence>
<name>A4Y9I7_SHEPC</name>
<accession>A4Y9I7</accession>
<sequence>MTKQTATTNALSTSRNQNRHFCINSHNSALFPYKNHAYEVYKPKTLDLDYRSLKTIIADYEIMLSHYCRVLVCRIDLHPQTASADNQAISLFLKNLESTLSSKYRTKIIFHCAREQDGADKEHYHLELMLSGHRVQHSSKLLSLVKNMWKEQGTVAFVDKPYCIIRRGNKASIKVAFYRSSYLAKEHTKELNGKAKGFISNKLKPSARFDLSTDLMLVDPHITFEQKHRKQLYKANPPATSSANPKAATKTKYGWFVTLDHSQQLKECIASRTSSLSHLLDATELEHAMPLDHTYRGLQAPHEPRSGHIPL</sequence>
<feature type="domain" description="YagK/YfjJ C-terminal" evidence="1">
    <location>
        <begin position="64"/>
        <end position="198"/>
    </location>
</feature>
<reference evidence="2" key="1">
    <citation type="submission" date="2007-04" db="EMBL/GenBank/DDBJ databases">
        <title>Complete sequence of Shewanella putrefaciens CN-32.</title>
        <authorList>
            <consortium name="US DOE Joint Genome Institute"/>
            <person name="Copeland A."/>
            <person name="Lucas S."/>
            <person name="Lapidus A."/>
            <person name="Barry K."/>
            <person name="Detter J.C."/>
            <person name="Glavina del Rio T."/>
            <person name="Hammon N."/>
            <person name="Israni S."/>
            <person name="Dalin E."/>
            <person name="Tice H."/>
            <person name="Pitluck S."/>
            <person name="Chain P."/>
            <person name="Malfatti S."/>
            <person name="Shin M."/>
            <person name="Vergez L."/>
            <person name="Schmutz J."/>
            <person name="Larimer F."/>
            <person name="Land M."/>
            <person name="Hauser L."/>
            <person name="Kyrpides N."/>
            <person name="Mikhailova N."/>
            <person name="Romine M.F."/>
            <person name="Fredrickson J."/>
            <person name="Tiedje J."/>
            <person name="Richardson P."/>
        </authorList>
    </citation>
    <scope>NUCLEOTIDE SEQUENCE [LARGE SCALE GENOMIC DNA]</scope>
    <source>
        <strain evidence="2">CN-32</strain>
    </source>
</reference>
<organism evidence="2">
    <name type="scientific">Shewanella putrefaciens (strain CN-32 / ATCC BAA-453)</name>
    <dbReference type="NCBI Taxonomy" id="319224"/>
    <lineage>
        <taxon>Bacteria</taxon>
        <taxon>Pseudomonadati</taxon>
        <taxon>Pseudomonadota</taxon>
        <taxon>Gammaproteobacteria</taxon>
        <taxon>Alteromonadales</taxon>
        <taxon>Shewanellaceae</taxon>
        <taxon>Shewanella</taxon>
    </lineage>
</organism>
<dbReference type="EMBL" id="CP000681">
    <property type="protein sequence ID" value="ABP76620.1"/>
    <property type="molecule type" value="Genomic_DNA"/>
</dbReference>
<evidence type="ECO:0000313" key="2">
    <source>
        <dbReference type="EMBL" id="ABP76620.1"/>
    </source>
</evidence>
<proteinExistence type="predicted"/>
<dbReference type="AlphaFoldDB" id="A4Y9I7"/>